<gene>
    <name evidence="1" type="ORF">SteCoe_6734</name>
</gene>
<dbReference type="AlphaFoldDB" id="A0A1R2CPG7"/>
<keyword evidence="2" id="KW-1185">Reference proteome</keyword>
<protein>
    <submittedName>
        <fullName evidence="1">Uncharacterized protein</fullName>
    </submittedName>
</protein>
<comment type="caution">
    <text evidence="1">The sequence shown here is derived from an EMBL/GenBank/DDBJ whole genome shotgun (WGS) entry which is preliminary data.</text>
</comment>
<dbReference type="OrthoDB" id="319337at2759"/>
<accession>A0A1R2CPG7</accession>
<name>A0A1R2CPG7_9CILI</name>
<sequence length="217" mass="26021">MALSSLSKILSDKISYFSNWKFNFQKTRVIDSLRYIDEALLKLVESPFYVKINRGEIFYNRFPDGDISSHKWTLFYEEALFLNHVIENWEFDINKLSKYEQIDYKLAASKLKKWNQVKNIMQDIEAFVGEIMRVVTIRNTSRSPLGYNHYKFPQYEWSIVARYHIIAQQLEPYPEWLTKFKNEVEPYVKLLSDLSPVPLGFYPIEVYRGIDLHKYFK</sequence>
<evidence type="ECO:0000313" key="1">
    <source>
        <dbReference type="EMBL" id="OMJ90860.1"/>
    </source>
</evidence>
<organism evidence="1 2">
    <name type="scientific">Stentor coeruleus</name>
    <dbReference type="NCBI Taxonomy" id="5963"/>
    <lineage>
        <taxon>Eukaryota</taxon>
        <taxon>Sar</taxon>
        <taxon>Alveolata</taxon>
        <taxon>Ciliophora</taxon>
        <taxon>Postciliodesmatophora</taxon>
        <taxon>Heterotrichea</taxon>
        <taxon>Heterotrichida</taxon>
        <taxon>Stentoridae</taxon>
        <taxon>Stentor</taxon>
    </lineage>
</organism>
<evidence type="ECO:0000313" key="2">
    <source>
        <dbReference type="Proteomes" id="UP000187209"/>
    </source>
</evidence>
<reference evidence="1 2" key="1">
    <citation type="submission" date="2016-11" db="EMBL/GenBank/DDBJ databases">
        <title>The macronuclear genome of Stentor coeruleus: a giant cell with tiny introns.</title>
        <authorList>
            <person name="Slabodnick M."/>
            <person name="Ruby J.G."/>
            <person name="Reiff S.B."/>
            <person name="Swart E.C."/>
            <person name="Gosai S."/>
            <person name="Prabakaran S."/>
            <person name="Witkowska E."/>
            <person name="Larue G.E."/>
            <person name="Fisher S."/>
            <person name="Freeman R.M."/>
            <person name="Gunawardena J."/>
            <person name="Chu W."/>
            <person name="Stover N.A."/>
            <person name="Gregory B.D."/>
            <person name="Nowacki M."/>
            <person name="Derisi J."/>
            <person name="Roy S.W."/>
            <person name="Marshall W.F."/>
            <person name="Sood P."/>
        </authorList>
    </citation>
    <scope>NUCLEOTIDE SEQUENCE [LARGE SCALE GENOMIC DNA]</scope>
    <source>
        <strain evidence="1">WM001</strain>
    </source>
</reference>
<dbReference type="Proteomes" id="UP000187209">
    <property type="component" value="Unassembled WGS sequence"/>
</dbReference>
<dbReference type="EMBL" id="MPUH01000094">
    <property type="protein sequence ID" value="OMJ90860.1"/>
    <property type="molecule type" value="Genomic_DNA"/>
</dbReference>
<proteinExistence type="predicted"/>